<accession>G2YNP2</accession>
<sequence>MFTNVMPVVLHALDAMCANRGCDCVYTASKRGGARRRKKNNNSEGHIEQSPPNELLTGPAPVVSLATPGAGLLQSDEQLDFDMDFDFDPNIQGSQEPLTMNEGFLPQNILEDSFRMETETPVVKTYANDEDM</sequence>
<dbReference type="AlphaFoldDB" id="G2YNP2"/>
<evidence type="ECO:0000256" key="1">
    <source>
        <dbReference type="SAM" id="MobiDB-lite"/>
    </source>
</evidence>
<gene>
    <name evidence="2" type="ORF">BofuT4_P122590.1</name>
</gene>
<proteinExistence type="predicted"/>
<feature type="region of interest" description="Disordered" evidence="1">
    <location>
        <begin position="30"/>
        <end position="59"/>
    </location>
</feature>
<organism evidence="2 3">
    <name type="scientific">Botryotinia fuckeliana (strain T4)</name>
    <name type="common">Noble rot fungus</name>
    <name type="synonym">Botrytis cinerea</name>
    <dbReference type="NCBI Taxonomy" id="999810"/>
    <lineage>
        <taxon>Eukaryota</taxon>
        <taxon>Fungi</taxon>
        <taxon>Dikarya</taxon>
        <taxon>Ascomycota</taxon>
        <taxon>Pezizomycotina</taxon>
        <taxon>Leotiomycetes</taxon>
        <taxon>Helotiales</taxon>
        <taxon>Sclerotiniaceae</taxon>
        <taxon>Botrytis</taxon>
    </lineage>
</organism>
<dbReference type="Proteomes" id="UP000008177">
    <property type="component" value="Unplaced contigs"/>
</dbReference>
<reference evidence="3" key="1">
    <citation type="journal article" date="2011" name="PLoS Genet.">
        <title>Genomic analysis of the necrotrophic fungal pathogens Sclerotinia sclerotiorum and Botrytis cinerea.</title>
        <authorList>
            <person name="Amselem J."/>
            <person name="Cuomo C.A."/>
            <person name="van Kan J.A."/>
            <person name="Viaud M."/>
            <person name="Benito E.P."/>
            <person name="Couloux A."/>
            <person name="Coutinho P.M."/>
            <person name="de Vries R.P."/>
            <person name="Dyer P.S."/>
            <person name="Fillinger S."/>
            <person name="Fournier E."/>
            <person name="Gout L."/>
            <person name="Hahn M."/>
            <person name="Kohn L."/>
            <person name="Lapalu N."/>
            <person name="Plummer K.M."/>
            <person name="Pradier J.M."/>
            <person name="Quevillon E."/>
            <person name="Sharon A."/>
            <person name="Simon A."/>
            <person name="ten Have A."/>
            <person name="Tudzynski B."/>
            <person name="Tudzynski P."/>
            <person name="Wincker P."/>
            <person name="Andrew M."/>
            <person name="Anthouard V."/>
            <person name="Beever R.E."/>
            <person name="Beffa R."/>
            <person name="Benoit I."/>
            <person name="Bouzid O."/>
            <person name="Brault B."/>
            <person name="Chen Z."/>
            <person name="Choquer M."/>
            <person name="Collemare J."/>
            <person name="Cotton P."/>
            <person name="Danchin E.G."/>
            <person name="Da Silva C."/>
            <person name="Gautier A."/>
            <person name="Giraud C."/>
            <person name="Giraud T."/>
            <person name="Gonzalez C."/>
            <person name="Grossetete S."/>
            <person name="Guldener U."/>
            <person name="Henrissat B."/>
            <person name="Howlett B.J."/>
            <person name="Kodira C."/>
            <person name="Kretschmer M."/>
            <person name="Lappartient A."/>
            <person name="Leroch M."/>
            <person name="Levis C."/>
            <person name="Mauceli E."/>
            <person name="Neuveglise C."/>
            <person name="Oeser B."/>
            <person name="Pearson M."/>
            <person name="Poulain J."/>
            <person name="Poussereau N."/>
            <person name="Quesneville H."/>
            <person name="Rascle C."/>
            <person name="Schumacher J."/>
            <person name="Segurens B."/>
            <person name="Sexton A."/>
            <person name="Silva E."/>
            <person name="Sirven C."/>
            <person name="Soanes D.M."/>
            <person name="Talbot N.J."/>
            <person name="Templeton M."/>
            <person name="Yandava C."/>
            <person name="Yarden O."/>
            <person name="Zeng Q."/>
            <person name="Rollins J.A."/>
            <person name="Lebrun M.H."/>
            <person name="Dickman M."/>
        </authorList>
    </citation>
    <scope>NUCLEOTIDE SEQUENCE [LARGE SCALE GENOMIC DNA]</scope>
    <source>
        <strain evidence="3">T4</strain>
    </source>
</reference>
<dbReference type="HOGENOM" id="CLU_1916770_0_0_1"/>
<evidence type="ECO:0000313" key="3">
    <source>
        <dbReference type="Proteomes" id="UP000008177"/>
    </source>
</evidence>
<dbReference type="STRING" id="999810.G2YNP2"/>
<dbReference type="InParanoid" id="G2YNP2"/>
<name>G2YNP2_BOTF4</name>
<protein>
    <submittedName>
        <fullName evidence="2">Uncharacterized protein</fullName>
    </submittedName>
</protein>
<evidence type="ECO:0000313" key="2">
    <source>
        <dbReference type="EMBL" id="CCD53240.1"/>
    </source>
</evidence>
<dbReference type="EMBL" id="FQ790346">
    <property type="protein sequence ID" value="CCD53240.1"/>
    <property type="molecule type" value="Genomic_DNA"/>
</dbReference>